<keyword evidence="3" id="KW-1185">Reference proteome</keyword>
<sequence length="152" mass="16353">MSCRISRARFMSLGLLGVVQIATVGCGTLLYPARKGQPAGQLDWGVVALDAVGLLFFFVPGVIAFAVDFNNGTIYLPPEEAGGSPLASADLTQKNPLTPIATSSQQLTPEAIEQTLAQHTGRDIRLVPGTYRTKALDRLDQFWTTRSEFEVG</sequence>
<protein>
    <submittedName>
        <fullName evidence="2">Uncharacterized protein</fullName>
    </submittedName>
</protein>
<organism evidence="2 3">
    <name type="scientific">Anatilimnocola aggregata</name>
    <dbReference type="NCBI Taxonomy" id="2528021"/>
    <lineage>
        <taxon>Bacteria</taxon>
        <taxon>Pseudomonadati</taxon>
        <taxon>Planctomycetota</taxon>
        <taxon>Planctomycetia</taxon>
        <taxon>Pirellulales</taxon>
        <taxon>Pirellulaceae</taxon>
        <taxon>Anatilimnocola</taxon>
    </lineage>
</organism>
<proteinExistence type="predicted"/>
<dbReference type="Proteomes" id="UP000315017">
    <property type="component" value="Chromosome"/>
</dbReference>
<dbReference type="KEGG" id="aagg:ETAA8_37630"/>
<feature type="transmembrane region" description="Helical" evidence="1">
    <location>
        <begin position="12"/>
        <end position="32"/>
    </location>
</feature>
<dbReference type="RefSeq" id="WP_145091320.1">
    <property type="nucleotide sequence ID" value="NZ_CP036274.1"/>
</dbReference>
<feature type="transmembrane region" description="Helical" evidence="1">
    <location>
        <begin position="44"/>
        <end position="67"/>
    </location>
</feature>
<dbReference type="PROSITE" id="PS51257">
    <property type="entry name" value="PROKAR_LIPOPROTEIN"/>
    <property type="match status" value="1"/>
</dbReference>
<keyword evidence="1" id="KW-0472">Membrane</keyword>
<keyword evidence="1" id="KW-1133">Transmembrane helix</keyword>
<keyword evidence="1" id="KW-0812">Transmembrane</keyword>
<evidence type="ECO:0000313" key="2">
    <source>
        <dbReference type="EMBL" id="QDU28660.1"/>
    </source>
</evidence>
<gene>
    <name evidence="2" type="ORF">ETAA8_37630</name>
</gene>
<reference evidence="2 3" key="1">
    <citation type="submission" date="2019-02" db="EMBL/GenBank/DDBJ databases">
        <title>Deep-cultivation of Planctomycetes and their phenomic and genomic characterization uncovers novel biology.</title>
        <authorList>
            <person name="Wiegand S."/>
            <person name="Jogler M."/>
            <person name="Boedeker C."/>
            <person name="Pinto D."/>
            <person name="Vollmers J."/>
            <person name="Rivas-Marin E."/>
            <person name="Kohn T."/>
            <person name="Peeters S.H."/>
            <person name="Heuer A."/>
            <person name="Rast P."/>
            <person name="Oberbeckmann S."/>
            <person name="Bunk B."/>
            <person name="Jeske O."/>
            <person name="Meyerdierks A."/>
            <person name="Storesund J.E."/>
            <person name="Kallscheuer N."/>
            <person name="Luecker S."/>
            <person name="Lage O.M."/>
            <person name="Pohl T."/>
            <person name="Merkel B.J."/>
            <person name="Hornburger P."/>
            <person name="Mueller R.-W."/>
            <person name="Bruemmer F."/>
            <person name="Labrenz M."/>
            <person name="Spormann A.M."/>
            <person name="Op den Camp H."/>
            <person name="Overmann J."/>
            <person name="Amann R."/>
            <person name="Jetten M.S.M."/>
            <person name="Mascher T."/>
            <person name="Medema M.H."/>
            <person name="Devos D.P."/>
            <person name="Kaster A.-K."/>
            <person name="Ovreas L."/>
            <person name="Rohde M."/>
            <person name="Galperin M.Y."/>
            <person name="Jogler C."/>
        </authorList>
    </citation>
    <scope>NUCLEOTIDE SEQUENCE [LARGE SCALE GENOMIC DNA]</scope>
    <source>
        <strain evidence="2 3">ETA_A8</strain>
    </source>
</reference>
<dbReference type="AlphaFoldDB" id="A0A517YEI5"/>
<dbReference type="OrthoDB" id="6105601at2"/>
<name>A0A517YEI5_9BACT</name>
<dbReference type="EMBL" id="CP036274">
    <property type="protein sequence ID" value="QDU28660.1"/>
    <property type="molecule type" value="Genomic_DNA"/>
</dbReference>
<evidence type="ECO:0000256" key="1">
    <source>
        <dbReference type="SAM" id="Phobius"/>
    </source>
</evidence>
<accession>A0A517YEI5</accession>
<evidence type="ECO:0000313" key="3">
    <source>
        <dbReference type="Proteomes" id="UP000315017"/>
    </source>
</evidence>